<evidence type="ECO:0000256" key="8">
    <source>
        <dbReference type="SAM" id="MobiDB-lite"/>
    </source>
</evidence>
<evidence type="ECO:0000256" key="9">
    <source>
        <dbReference type="SAM" id="Phobius"/>
    </source>
</evidence>
<keyword evidence="5 9" id="KW-1133">Transmembrane helix</keyword>
<evidence type="ECO:0000256" key="2">
    <source>
        <dbReference type="ARBA" id="ARBA00010858"/>
    </source>
</evidence>
<dbReference type="PANTHER" id="PTHR33203:SF25">
    <property type="entry name" value="OLEOSIN 18.5 KDA"/>
    <property type="match status" value="1"/>
</dbReference>
<gene>
    <name evidence="10" type="ORF">ACH5RR_016954</name>
</gene>
<evidence type="ECO:0000256" key="4">
    <source>
        <dbReference type="ARBA" id="ARBA00022692"/>
    </source>
</evidence>
<dbReference type="GO" id="GO:0005811">
    <property type="term" value="C:lipid droplet"/>
    <property type="evidence" value="ECO:0007669"/>
    <property type="project" value="UniProtKB-SubCell"/>
</dbReference>
<dbReference type="Pfam" id="PF01277">
    <property type="entry name" value="Oleosin"/>
    <property type="match status" value="1"/>
</dbReference>
<dbReference type="EMBL" id="JBJUIK010000007">
    <property type="protein sequence ID" value="KAL3524120.1"/>
    <property type="molecule type" value="Genomic_DNA"/>
</dbReference>
<evidence type="ECO:0000313" key="10">
    <source>
        <dbReference type="EMBL" id="KAL3524120.1"/>
    </source>
</evidence>
<dbReference type="GO" id="GO:0009791">
    <property type="term" value="P:post-embryonic development"/>
    <property type="evidence" value="ECO:0007669"/>
    <property type="project" value="UniProtKB-ARBA"/>
</dbReference>
<organism evidence="10 11">
    <name type="scientific">Cinchona calisaya</name>
    <dbReference type="NCBI Taxonomy" id="153742"/>
    <lineage>
        <taxon>Eukaryota</taxon>
        <taxon>Viridiplantae</taxon>
        <taxon>Streptophyta</taxon>
        <taxon>Embryophyta</taxon>
        <taxon>Tracheophyta</taxon>
        <taxon>Spermatophyta</taxon>
        <taxon>Magnoliopsida</taxon>
        <taxon>eudicotyledons</taxon>
        <taxon>Gunneridae</taxon>
        <taxon>Pentapetalae</taxon>
        <taxon>asterids</taxon>
        <taxon>lamiids</taxon>
        <taxon>Gentianales</taxon>
        <taxon>Rubiaceae</taxon>
        <taxon>Cinchonoideae</taxon>
        <taxon>Cinchoneae</taxon>
        <taxon>Cinchona</taxon>
    </lineage>
</organism>
<feature type="region of interest" description="Disordered" evidence="8">
    <location>
        <begin position="1"/>
        <end position="22"/>
    </location>
</feature>
<comment type="function">
    <text evidence="1">May have a structural role to stabilize the lipid body during desiccation of the seed by preventing coalescence of the oil. Probably interacts with both lipid and phospholipid moieties of lipid bodies. May also provide recognition signals for specific lipase anchorage in lipolysis during seedling growth.</text>
</comment>
<feature type="transmembrane region" description="Helical" evidence="9">
    <location>
        <begin position="31"/>
        <end position="54"/>
    </location>
</feature>
<evidence type="ECO:0000256" key="3">
    <source>
        <dbReference type="ARBA" id="ARBA00022677"/>
    </source>
</evidence>
<evidence type="ECO:0000256" key="5">
    <source>
        <dbReference type="ARBA" id="ARBA00022989"/>
    </source>
</evidence>
<dbReference type="InterPro" id="IPR000136">
    <property type="entry name" value="Oleosin"/>
</dbReference>
<reference evidence="10 11" key="1">
    <citation type="submission" date="2024-11" db="EMBL/GenBank/DDBJ databases">
        <title>A near-complete genome assembly of Cinchona calisaya.</title>
        <authorList>
            <person name="Lian D.C."/>
            <person name="Zhao X.W."/>
            <person name="Wei L."/>
        </authorList>
    </citation>
    <scope>NUCLEOTIDE SEQUENCE [LARGE SCALE GENOMIC DNA]</scope>
    <source>
        <tissue evidence="10">Nenye</tissue>
    </source>
</reference>
<dbReference type="GO" id="GO:0016020">
    <property type="term" value="C:membrane"/>
    <property type="evidence" value="ECO:0007669"/>
    <property type="project" value="UniProtKB-SubCell"/>
</dbReference>
<dbReference type="AlphaFoldDB" id="A0ABD2ZXD3"/>
<evidence type="ECO:0000313" key="11">
    <source>
        <dbReference type="Proteomes" id="UP001630127"/>
    </source>
</evidence>
<dbReference type="Proteomes" id="UP001630127">
    <property type="component" value="Unassembled WGS sequence"/>
</dbReference>
<evidence type="ECO:0000256" key="7">
    <source>
        <dbReference type="RuleBase" id="RU000540"/>
    </source>
</evidence>
<comment type="subcellular location">
    <subcellularLocation>
        <location evidence="7">Lipid droplet</location>
    </subcellularLocation>
    <subcellularLocation>
        <location evidence="7">Membrane</location>
        <topology evidence="7">Multi-pass membrane protein</topology>
    </subcellularLocation>
</comment>
<dbReference type="PROSITE" id="PS00811">
    <property type="entry name" value="OLEOSINS"/>
    <property type="match status" value="1"/>
</dbReference>
<sequence length="141" mass="14934">MADVRLQPQQQQQQQQPPPPRSHQMVKAATAVTAGGSLLVLSGLILAGTVIALTMATPLLVIFSPVLVPAAITVFLLGSGLLASGGFGIAALSVLAWIYKYVTGKQPPGADQLDKARQKLGYKAREMKDRAEQFGQQHTGM</sequence>
<dbReference type="PANTHER" id="PTHR33203">
    <property type="entry name" value="OLEOSIN"/>
    <property type="match status" value="1"/>
</dbReference>
<evidence type="ECO:0000256" key="1">
    <source>
        <dbReference type="ARBA" id="ARBA00002582"/>
    </source>
</evidence>
<name>A0ABD2ZXD3_9GENT</name>
<keyword evidence="6 9" id="KW-0472">Membrane</keyword>
<dbReference type="GO" id="GO:0048608">
    <property type="term" value="P:reproductive structure development"/>
    <property type="evidence" value="ECO:0007669"/>
    <property type="project" value="UniProtKB-ARBA"/>
</dbReference>
<proteinExistence type="inferred from homology"/>
<keyword evidence="3 7" id="KW-0551">Lipid droplet</keyword>
<keyword evidence="11" id="KW-1185">Reference proteome</keyword>
<comment type="similarity">
    <text evidence="2 7">Belongs to the oleosin family.</text>
</comment>
<comment type="caution">
    <text evidence="10">The sequence shown here is derived from an EMBL/GenBank/DDBJ whole genome shotgun (WGS) entry which is preliminary data.</text>
</comment>
<feature type="transmembrane region" description="Helical" evidence="9">
    <location>
        <begin position="66"/>
        <end position="99"/>
    </location>
</feature>
<evidence type="ECO:0000256" key="6">
    <source>
        <dbReference type="ARBA" id="ARBA00023136"/>
    </source>
</evidence>
<accession>A0ABD2ZXD3</accession>
<protein>
    <recommendedName>
        <fullName evidence="7">Oleosin</fullName>
    </recommendedName>
</protein>
<keyword evidence="4 9" id="KW-0812">Transmembrane</keyword>